<dbReference type="InterPro" id="IPR050366">
    <property type="entry name" value="BP-dependent_transpt_permease"/>
</dbReference>
<keyword evidence="3" id="KW-1003">Cell membrane</keyword>
<evidence type="ECO:0000256" key="2">
    <source>
        <dbReference type="ARBA" id="ARBA00022448"/>
    </source>
</evidence>
<sequence>MPFSLDAAAFNPLPRRRFALRVPRFAHWAFGDMVGTSLLIVVVVIALIGPVLTPYQATVPSGGAFLVPGSPQHLLGTDDLGYDVFTRVLVGLRTSLFAALAVTIGSAIFGMILGTLSGFLGGWVDSVLMRVTDLFLALPATIVAMAIAAGLGPSLSSSMIGIAIVWWPLYARVVRGEVRRVATSLHVQAARMSGTRGIPLVVRHIMPTVLPTVVVTSSLDIGGVIMTLASLAFIGLGTPAPAPELGLMASSGLQFVLNAWWVAIMPAAAVGILALLFNYFGDAMRKALRGQGA</sequence>
<comment type="similarity">
    <text evidence="7">Belongs to the binding-protein-dependent transport system permease family.</text>
</comment>
<protein>
    <submittedName>
        <fullName evidence="9">ABC transporter permease</fullName>
    </submittedName>
</protein>
<name>A0ABP8PUK2_9MICO</name>
<evidence type="ECO:0000256" key="3">
    <source>
        <dbReference type="ARBA" id="ARBA00022475"/>
    </source>
</evidence>
<dbReference type="EMBL" id="BAABGP010000026">
    <property type="protein sequence ID" value="GAA4491570.1"/>
    <property type="molecule type" value="Genomic_DNA"/>
</dbReference>
<dbReference type="Proteomes" id="UP001500731">
    <property type="component" value="Unassembled WGS sequence"/>
</dbReference>
<reference evidence="10" key="1">
    <citation type="journal article" date="2019" name="Int. J. Syst. Evol. Microbiol.">
        <title>The Global Catalogue of Microorganisms (GCM) 10K type strain sequencing project: providing services to taxonomists for standard genome sequencing and annotation.</title>
        <authorList>
            <consortium name="The Broad Institute Genomics Platform"/>
            <consortium name="The Broad Institute Genome Sequencing Center for Infectious Disease"/>
            <person name="Wu L."/>
            <person name="Ma J."/>
        </authorList>
    </citation>
    <scope>NUCLEOTIDE SEQUENCE [LARGE SCALE GENOMIC DNA]</scope>
    <source>
        <strain evidence="10">JCM 17839</strain>
    </source>
</reference>
<evidence type="ECO:0000256" key="4">
    <source>
        <dbReference type="ARBA" id="ARBA00022692"/>
    </source>
</evidence>
<dbReference type="Pfam" id="PF00528">
    <property type="entry name" value="BPD_transp_1"/>
    <property type="match status" value="1"/>
</dbReference>
<dbReference type="InterPro" id="IPR035906">
    <property type="entry name" value="MetI-like_sf"/>
</dbReference>
<gene>
    <name evidence="9" type="ORF">GCM10023171_35650</name>
</gene>
<feature type="domain" description="ABC transmembrane type-1" evidence="8">
    <location>
        <begin position="96"/>
        <end position="281"/>
    </location>
</feature>
<evidence type="ECO:0000259" key="8">
    <source>
        <dbReference type="PROSITE" id="PS50928"/>
    </source>
</evidence>
<dbReference type="PANTHER" id="PTHR43386">
    <property type="entry name" value="OLIGOPEPTIDE TRANSPORT SYSTEM PERMEASE PROTEIN APPC"/>
    <property type="match status" value="1"/>
</dbReference>
<dbReference type="InterPro" id="IPR000515">
    <property type="entry name" value="MetI-like"/>
</dbReference>
<keyword evidence="2 7" id="KW-0813">Transport</keyword>
<dbReference type="SUPFAM" id="SSF161098">
    <property type="entry name" value="MetI-like"/>
    <property type="match status" value="1"/>
</dbReference>
<feature type="transmembrane region" description="Helical" evidence="7">
    <location>
        <begin position="127"/>
        <end position="149"/>
    </location>
</feature>
<evidence type="ECO:0000313" key="9">
    <source>
        <dbReference type="EMBL" id="GAA4491570.1"/>
    </source>
</evidence>
<feature type="transmembrane region" description="Helical" evidence="7">
    <location>
        <begin position="213"/>
        <end position="238"/>
    </location>
</feature>
<dbReference type="PANTHER" id="PTHR43386:SF1">
    <property type="entry name" value="D,D-DIPEPTIDE TRANSPORT SYSTEM PERMEASE PROTEIN DDPC-RELATED"/>
    <property type="match status" value="1"/>
</dbReference>
<keyword evidence="10" id="KW-1185">Reference proteome</keyword>
<feature type="transmembrane region" description="Helical" evidence="7">
    <location>
        <begin position="96"/>
        <end position="120"/>
    </location>
</feature>
<evidence type="ECO:0000313" key="10">
    <source>
        <dbReference type="Proteomes" id="UP001500731"/>
    </source>
</evidence>
<feature type="transmembrane region" description="Helical" evidence="7">
    <location>
        <begin position="258"/>
        <end position="280"/>
    </location>
</feature>
<organism evidence="9 10">
    <name type="scientific">Microbacterium panaciterrae</name>
    <dbReference type="NCBI Taxonomy" id="985759"/>
    <lineage>
        <taxon>Bacteria</taxon>
        <taxon>Bacillati</taxon>
        <taxon>Actinomycetota</taxon>
        <taxon>Actinomycetes</taxon>
        <taxon>Micrococcales</taxon>
        <taxon>Microbacteriaceae</taxon>
        <taxon>Microbacterium</taxon>
    </lineage>
</organism>
<dbReference type="PROSITE" id="PS50928">
    <property type="entry name" value="ABC_TM1"/>
    <property type="match status" value="1"/>
</dbReference>
<evidence type="ECO:0000256" key="7">
    <source>
        <dbReference type="RuleBase" id="RU363032"/>
    </source>
</evidence>
<comment type="subcellular location">
    <subcellularLocation>
        <location evidence="1 7">Cell membrane</location>
        <topology evidence="1 7">Multi-pass membrane protein</topology>
    </subcellularLocation>
</comment>
<keyword evidence="4 7" id="KW-0812">Transmembrane</keyword>
<keyword evidence="5 7" id="KW-1133">Transmembrane helix</keyword>
<dbReference type="Gene3D" id="1.10.3720.10">
    <property type="entry name" value="MetI-like"/>
    <property type="match status" value="1"/>
</dbReference>
<accession>A0ABP8PUK2</accession>
<evidence type="ECO:0000256" key="6">
    <source>
        <dbReference type="ARBA" id="ARBA00023136"/>
    </source>
</evidence>
<keyword evidence="6 7" id="KW-0472">Membrane</keyword>
<evidence type="ECO:0000256" key="5">
    <source>
        <dbReference type="ARBA" id="ARBA00022989"/>
    </source>
</evidence>
<evidence type="ECO:0000256" key="1">
    <source>
        <dbReference type="ARBA" id="ARBA00004651"/>
    </source>
</evidence>
<dbReference type="CDD" id="cd06261">
    <property type="entry name" value="TM_PBP2"/>
    <property type="match status" value="1"/>
</dbReference>
<comment type="caution">
    <text evidence="9">The sequence shown here is derived from an EMBL/GenBank/DDBJ whole genome shotgun (WGS) entry which is preliminary data.</text>
</comment>
<feature type="transmembrane region" description="Helical" evidence="7">
    <location>
        <begin position="25"/>
        <end position="48"/>
    </location>
</feature>
<proteinExistence type="inferred from homology"/>